<gene>
    <name evidence="5 7" type="primary">hrcA</name>
    <name evidence="7" type="ORF">FQY83_02290</name>
</gene>
<dbReference type="NCBIfam" id="TIGR00331">
    <property type="entry name" value="hrcA"/>
    <property type="match status" value="1"/>
</dbReference>
<reference evidence="7 8" key="1">
    <citation type="journal article" date="2008" name="Int. J. Syst. Evol. Microbiol.">
        <title>Luteimonas marina sp. nov., isolated from seawater.</title>
        <authorList>
            <person name="Baik K.S."/>
            <person name="Park S.C."/>
            <person name="Kim M.S."/>
            <person name="Kim E.M."/>
            <person name="Park C."/>
            <person name="Chun J."/>
            <person name="Seong C.N."/>
        </authorList>
    </citation>
    <scope>NUCLEOTIDE SEQUENCE [LARGE SCALE GENOMIC DNA]</scope>
    <source>
        <strain evidence="7 8">FR1330</strain>
    </source>
</reference>
<dbReference type="Proteomes" id="UP000319980">
    <property type="component" value="Unassembled WGS sequence"/>
</dbReference>
<organism evidence="7 8">
    <name type="scientific">Luteimonas marina</name>
    <dbReference type="NCBI Taxonomy" id="488485"/>
    <lineage>
        <taxon>Bacteria</taxon>
        <taxon>Pseudomonadati</taxon>
        <taxon>Pseudomonadota</taxon>
        <taxon>Gammaproteobacteria</taxon>
        <taxon>Lysobacterales</taxon>
        <taxon>Lysobacteraceae</taxon>
        <taxon>Luteimonas</taxon>
    </lineage>
</organism>
<accession>A0A5C5UAW1</accession>
<dbReference type="GO" id="GO:0045892">
    <property type="term" value="P:negative regulation of DNA-templated transcription"/>
    <property type="evidence" value="ECO:0007669"/>
    <property type="project" value="UniProtKB-UniRule"/>
</dbReference>
<comment type="caution">
    <text evidence="7">The sequence shown here is derived from an EMBL/GenBank/DDBJ whole genome shotgun (WGS) entry which is preliminary data.</text>
</comment>
<dbReference type="SUPFAM" id="SSF55781">
    <property type="entry name" value="GAF domain-like"/>
    <property type="match status" value="1"/>
</dbReference>
<keyword evidence="4 5" id="KW-0804">Transcription</keyword>
<evidence type="ECO:0000256" key="5">
    <source>
        <dbReference type="HAMAP-Rule" id="MF_00081"/>
    </source>
</evidence>
<dbReference type="EMBL" id="VOHK01000001">
    <property type="protein sequence ID" value="TWT23491.1"/>
    <property type="molecule type" value="Genomic_DNA"/>
</dbReference>
<dbReference type="PIRSF" id="PIRSF005485">
    <property type="entry name" value="HrcA"/>
    <property type="match status" value="1"/>
</dbReference>
<evidence type="ECO:0000313" key="7">
    <source>
        <dbReference type="EMBL" id="TWT23491.1"/>
    </source>
</evidence>
<evidence type="ECO:0000256" key="1">
    <source>
        <dbReference type="ARBA" id="ARBA00022491"/>
    </source>
</evidence>
<dbReference type="AlphaFoldDB" id="A0A5C5UAW1"/>
<dbReference type="GO" id="GO:0003677">
    <property type="term" value="F:DNA binding"/>
    <property type="evidence" value="ECO:0007669"/>
    <property type="project" value="InterPro"/>
</dbReference>
<comment type="similarity">
    <text evidence="5">Belongs to the HrcA family.</text>
</comment>
<evidence type="ECO:0000313" key="8">
    <source>
        <dbReference type="Proteomes" id="UP000319980"/>
    </source>
</evidence>
<keyword evidence="8" id="KW-1185">Reference proteome</keyword>
<dbReference type="InterPro" id="IPR029016">
    <property type="entry name" value="GAF-like_dom_sf"/>
</dbReference>
<evidence type="ECO:0000256" key="3">
    <source>
        <dbReference type="ARBA" id="ARBA00023016"/>
    </source>
</evidence>
<dbReference type="OrthoDB" id="9783139at2"/>
<keyword evidence="1 5" id="KW-0678">Repressor</keyword>
<evidence type="ECO:0000256" key="2">
    <source>
        <dbReference type="ARBA" id="ARBA00023015"/>
    </source>
</evidence>
<dbReference type="PANTHER" id="PTHR34824">
    <property type="entry name" value="HEAT-INDUCIBLE TRANSCRIPTION REPRESSOR HRCA"/>
    <property type="match status" value="1"/>
</dbReference>
<dbReference type="SUPFAM" id="SSF46785">
    <property type="entry name" value="Winged helix' DNA-binding domain"/>
    <property type="match status" value="1"/>
</dbReference>
<keyword evidence="2 5" id="KW-0805">Transcription regulation</keyword>
<evidence type="ECO:0000256" key="4">
    <source>
        <dbReference type="ARBA" id="ARBA00023163"/>
    </source>
</evidence>
<dbReference type="Gene3D" id="3.30.390.60">
    <property type="entry name" value="Heat-inducible transcription repressor hrca homolog, domain 3"/>
    <property type="match status" value="1"/>
</dbReference>
<dbReference type="InterPro" id="IPR036390">
    <property type="entry name" value="WH_DNA-bd_sf"/>
</dbReference>
<feature type="domain" description="Heat-inducible transcription repressor HrcA C-terminal" evidence="6">
    <location>
        <begin position="112"/>
        <end position="331"/>
    </location>
</feature>
<dbReference type="Gene3D" id="1.10.10.10">
    <property type="entry name" value="Winged helix-like DNA-binding domain superfamily/Winged helix DNA-binding domain"/>
    <property type="match status" value="1"/>
</dbReference>
<dbReference type="InterPro" id="IPR021153">
    <property type="entry name" value="HrcA_C"/>
</dbReference>
<sequence length="352" mass="37787">MAAPPPGSTLDPRARQLLRTLIARHIRDGGPVGSQTLARHAGLDVSPATIRNILSDLEEIGLLSAPHTSAGRVPTAQGYRVFVDSLLQVQPLPNAELARLRGELPAGGGTQSLLGSASELVSAMTHFVGVVSVPKREQFAFRHIDFVPLDGQRVMAILVFADNDVQNRIIQTRRPYDASELERVANYLNAHFAGRPVAEIRATLVRELQAARSEMEALLSHTVELAEQALAPAADDDMLVAGQTRLIGVQDLSDLDRLRELFEAFSRKREILQLLERTIRAQGVRIFIGEETGLAPLEGVSLVTAPYASGGKVLGVLGVIGPTRMAYDRVIPVVQATAQALGAALNPDAPAP</sequence>
<dbReference type="RefSeq" id="WP_146384637.1">
    <property type="nucleotide sequence ID" value="NZ_VOHK01000001.1"/>
</dbReference>
<dbReference type="Gene3D" id="3.30.450.40">
    <property type="match status" value="1"/>
</dbReference>
<dbReference type="PANTHER" id="PTHR34824:SF1">
    <property type="entry name" value="HEAT-INDUCIBLE TRANSCRIPTION REPRESSOR HRCA"/>
    <property type="match status" value="1"/>
</dbReference>
<dbReference type="InterPro" id="IPR002571">
    <property type="entry name" value="HrcA"/>
</dbReference>
<dbReference type="InterPro" id="IPR036388">
    <property type="entry name" value="WH-like_DNA-bd_sf"/>
</dbReference>
<dbReference type="HAMAP" id="MF_00081">
    <property type="entry name" value="HrcA"/>
    <property type="match status" value="1"/>
</dbReference>
<name>A0A5C5UAW1_9GAMM</name>
<protein>
    <recommendedName>
        <fullName evidence="5">Heat-inducible transcription repressor HrcA</fullName>
    </recommendedName>
</protein>
<evidence type="ECO:0000259" key="6">
    <source>
        <dbReference type="Pfam" id="PF01628"/>
    </source>
</evidence>
<proteinExistence type="inferred from homology"/>
<dbReference type="Pfam" id="PF01628">
    <property type="entry name" value="HrcA"/>
    <property type="match status" value="1"/>
</dbReference>
<keyword evidence="3 5" id="KW-0346">Stress response</keyword>
<comment type="function">
    <text evidence="5">Negative regulator of class I heat shock genes (grpE-dnaK-dnaJ and groELS operons). Prevents heat-shock induction of these operons.</text>
</comment>
<dbReference type="InterPro" id="IPR023120">
    <property type="entry name" value="WHTH_transcript_rep_HrcA_IDD"/>
</dbReference>